<proteinExistence type="predicted"/>
<dbReference type="Proteomes" id="UP000198683">
    <property type="component" value="Unassembled WGS sequence"/>
</dbReference>
<keyword evidence="3" id="KW-1185">Reference proteome</keyword>
<keyword evidence="1" id="KW-0472">Membrane</keyword>
<evidence type="ECO:0000256" key="1">
    <source>
        <dbReference type="SAM" id="Phobius"/>
    </source>
</evidence>
<evidence type="ECO:0000313" key="3">
    <source>
        <dbReference type="Proteomes" id="UP000198683"/>
    </source>
</evidence>
<dbReference type="EMBL" id="FNFB01000033">
    <property type="protein sequence ID" value="SDL93932.1"/>
    <property type="molecule type" value="Genomic_DNA"/>
</dbReference>
<organism evidence="2 3">
    <name type="scientific">Nonomuraea maritima</name>
    <dbReference type="NCBI Taxonomy" id="683260"/>
    <lineage>
        <taxon>Bacteria</taxon>
        <taxon>Bacillati</taxon>
        <taxon>Actinomycetota</taxon>
        <taxon>Actinomycetes</taxon>
        <taxon>Streptosporangiales</taxon>
        <taxon>Streptosporangiaceae</taxon>
        <taxon>Nonomuraea</taxon>
    </lineage>
</organism>
<dbReference type="STRING" id="683260.SAMN05421874_13340"/>
<evidence type="ECO:0000313" key="2">
    <source>
        <dbReference type="EMBL" id="SDL93932.1"/>
    </source>
</evidence>
<sequence>MLVKAAGRSSAEGVWARPSVTRVAVVDDRVLFDVPDTVLVLSPILGWGLLLLPTMIWVVWVVVKMLRRPEERADRTVAGGREDD</sequence>
<accession>A0A1G9P4W8</accession>
<keyword evidence="1" id="KW-0812">Transmembrane</keyword>
<dbReference type="AlphaFoldDB" id="A0A1G9P4W8"/>
<keyword evidence="1" id="KW-1133">Transmembrane helix</keyword>
<name>A0A1G9P4W8_9ACTN</name>
<protein>
    <submittedName>
        <fullName evidence="2">Uncharacterized protein</fullName>
    </submittedName>
</protein>
<reference evidence="2 3" key="1">
    <citation type="submission" date="2016-10" db="EMBL/GenBank/DDBJ databases">
        <authorList>
            <person name="de Groot N.N."/>
        </authorList>
    </citation>
    <scope>NUCLEOTIDE SEQUENCE [LARGE SCALE GENOMIC DNA]</scope>
    <source>
        <strain evidence="2 3">CGMCC 4.5681</strain>
    </source>
</reference>
<gene>
    <name evidence="2" type="ORF">SAMN05421874_13340</name>
</gene>
<feature type="transmembrane region" description="Helical" evidence="1">
    <location>
        <begin position="44"/>
        <end position="63"/>
    </location>
</feature>